<reference evidence="3" key="1">
    <citation type="submission" date="2017-09" db="EMBL/GenBank/DDBJ databases">
        <authorList>
            <person name="Varghese N."/>
            <person name="Submissions S."/>
        </authorList>
    </citation>
    <scope>NUCLEOTIDE SEQUENCE [LARGE SCALE GENOMIC DNA]</scope>
    <source>
        <strain evidence="3">WG-1MB</strain>
    </source>
</reference>
<evidence type="ECO:0000313" key="4">
    <source>
        <dbReference type="Proteomes" id="UP000295404"/>
    </source>
</evidence>
<evidence type="ECO:0000313" key="2">
    <source>
        <dbReference type="EMBL" id="TCL11190.1"/>
    </source>
</evidence>
<evidence type="ECO:0000313" key="1">
    <source>
        <dbReference type="EMBL" id="SNY00561.1"/>
    </source>
</evidence>
<accession>A0A285ERE9</accession>
<dbReference type="RefSeq" id="WP_096711448.1">
    <property type="nucleotide sequence ID" value="NZ_OBDR01000001.1"/>
</dbReference>
<sequence>MSGDVVHYEHSHFDYDWLNDSMYIYPQDRKYKSSLMLDDIILDVDENNKFVGIEILDASRKFNISKYEMREPVELNVNFEVEDGKLTLNLKMTFVKRNHPVAKTVSVTGNNEMNLSPGSTTLALA</sequence>
<dbReference type="Proteomes" id="UP000295404">
    <property type="component" value="Unassembled WGS sequence"/>
</dbReference>
<evidence type="ECO:0000313" key="3">
    <source>
        <dbReference type="Proteomes" id="UP000217726"/>
    </source>
</evidence>
<dbReference type="EMBL" id="OBDR01000001">
    <property type="protein sequence ID" value="SNY00561.1"/>
    <property type="molecule type" value="Genomic_DNA"/>
</dbReference>
<dbReference type="InterPro" id="IPR019270">
    <property type="entry name" value="DUF2283"/>
</dbReference>
<dbReference type="PANTHER" id="PTHR37029:SF1">
    <property type="entry name" value="SSR1768 PROTEIN"/>
    <property type="match status" value="1"/>
</dbReference>
<dbReference type="OrthoDB" id="92278at2157"/>
<dbReference type="EMBL" id="SMMS01000001">
    <property type="protein sequence ID" value="TCL11190.1"/>
    <property type="molecule type" value="Genomic_DNA"/>
</dbReference>
<reference evidence="1" key="2">
    <citation type="submission" date="2017-09" db="EMBL/GenBank/DDBJ databases">
        <authorList>
            <person name="Ehlers B."/>
            <person name="Leendertz F.H."/>
        </authorList>
    </citation>
    <scope>NUCLEOTIDE SEQUENCE [LARGE SCALE GENOMIC DNA]</scope>
    <source>
        <strain evidence="1">WG-1MB</strain>
    </source>
</reference>
<dbReference type="PANTHER" id="PTHR37029">
    <property type="entry name" value="SSR1768 PROTEIN"/>
    <property type="match status" value="1"/>
</dbReference>
<dbReference type="Proteomes" id="UP000217726">
    <property type="component" value="Unassembled WGS sequence"/>
</dbReference>
<keyword evidence="3" id="KW-1185">Reference proteome</keyword>
<protein>
    <submittedName>
        <fullName evidence="1">Uncharacterized protein YuzE</fullName>
    </submittedName>
</protein>
<name>A0A285ERE9_9EURY</name>
<dbReference type="Pfam" id="PF10049">
    <property type="entry name" value="DUF2283"/>
    <property type="match status" value="1"/>
</dbReference>
<reference evidence="2 4" key="3">
    <citation type="submission" date="2019-03" db="EMBL/GenBank/DDBJ databases">
        <title>Subsurface microbial communities from deep shales in Ohio and West Virginia, USA.</title>
        <authorList>
            <person name="Wrighton K."/>
        </authorList>
    </citation>
    <scope>NUCLEOTIDE SEQUENCE [LARGE SCALE GENOMIC DNA]</scope>
    <source>
        <strain evidence="2 4">WG1_MB</strain>
    </source>
</reference>
<proteinExistence type="predicted"/>
<dbReference type="AlphaFoldDB" id="A0A285ERE9"/>
<organism evidence="1 3">
    <name type="scientific">Methanohalophilus euhalobius</name>
    <dbReference type="NCBI Taxonomy" id="51203"/>
    <lineage>
        <taxon>Archaea</taxon>
        <taxon>Methanobacteriati</taxon>
        <taxon>Methanobacteriota</taxon>
        <taxon>Stenosarchaea group</taxon>
        <taxon>Methanomicrobia</taxon>
        <taxon>Methanosarcinales</taxon>
        <taxon>Methanosarcinaceae</taxon>
        <taxon>Methanohalophilus</taxon>
    </lineage>
</organism>
<gene>
    <name evidence="2" type="ORF">C7960_0303</name>
    <name evidence="1" type="ORF">SAMN06295989_101269</name>
</gene>